<evidence type="ECO:0000256" key="3">
    <source>
        <dbReference type="ARBA" id="ARBA00011918"/>
    </source>
</evidence>
<comment type="catalytic activity">
    <reaction evidence="8">
        <text>a 6-O-methyl-2'-deoxyguanosine in DNA + L-cysteinyl-[protein] = S-methyl-L-cysteinyl-[protein] + a 2'-deoxyguanosine in DNA</text>
        <dbReference type="Rhea" id="RHEA:24000"/>
        <dbReference type="Rhea" id="RHEA-COMP:10131"/>
        <dbReference type="Rhea" id="RHEA-COMP:10132"/>
        <dbReference type="Rhea" id="RHEA-COMP:11367"/>
        <dbReference type="Rhea" id="RHEA-COMP:11368"/>
        <dbReference type="ChEBI" id="CHEBI:29950"/>
        <dbReference type="ChEBI" id="CHEBI:82612"/>
        <dbReference type="ChEBI" id="CHEBI:85445"/>
        <dbReference type="ChEBI" id="CHEBI:85448"/>
        <dbReference type="EC" id="2.1.1.63"/>
    </reaction>
</comment>
<dbReference type="InterPro" id="IPR014048">
    <property type="entry name" value="MethylDNA_cys_MeTrfase_DNA-bd"/>
</dbReference>
<dbReference type="PROSITE" id="PS00374">
    <property type="entry name" value="MGMT"/>
    <property type="match status" value="1"/>
</dbReference>
<keyword evidence="6" id="KW-0227">DNA damage</keyword>
<dbReference type="Gene3D" id="1.10.10.10">
    <property type="entry name" value="Winged helix-like DNA-binding domain superfamily/Winged helix DNA-binding domain"/>
    <property type="match status" value="1"/>
</dbReference>
<dbReference type="EC" id="2.1.1.63" evidence="3"/>
<evidence type="ECO:0000313" key="11">
    <source>
        <dbReference type="EMBL" id="MBC1323953.1"/>
    </source>
</evidence>
<evidence type="ECO:0000259" key="9">
    <source>
        <dbReference type="Pfam" id="PF01035"/>
    </source>
</evidence>
<dbReference type="PANTHER" id="PTHR10815:SF12">
    <property type="entry name" value="METHYLATED-DNA--PROTEIN-CYSTEINE METHYLTRANSFERASE, INDUCIBLE"/>
    <property type="match status" value="1"/>
</dbReference>
<organism evidence="11 12">
    <name type="scientific">Listeria welshimeri</name>
    <dbReference type="NCBI Taxonomy" id="1643"/>
    <lineage>
        <taxon>Bacteria</taxon>
        <taxon>Bacillati</taxon>
        <taxon>Bacillota</taxon>
        <taxon>Bacilli</taxon>
        <taxon>Bacillales</taxon>
        <taxon>Listeriaceae</taxon>
        <taxon>Listeria</taxon>
    </lineage>
</organism>
<keyword evidence="4 11" id="KW-0489">Methyltransferase</keyword>
<dbReference type="EMBL" id="JAAROP010000021">
    <property type="protein sequence ID" value="MBC1323953.1"/>
    <property type="molecule type" value="Genomic_DNA"/>
</dbReference>
<dbReference type="GO" id="GO:0003908">
    <property type="term" value="F:methylated-DNA-[protein]-cysteine S-methyltransferase activity"/>
    <property type="evidence" value="ECO:0007669"/>
    <property type="project" value="UniProtKB-EC"/>
</dbReference>
<dbReference type="InterPro" id="IPR008332">
    <property type="entry name" value="MethylG_MeTrfase_N"/>
</dbReference>
<keyword evidence="5 11" id="KW-0808">Transferase</keyword>
<comment type="catalytic activity">
    <reaction evidence="1">
        <text>a 4-O-methyl-thymidine in DNA + L-cysteinyl-[protein] = a thymidine in DNA + S-methyl-L-cysteinyl-[protein]</text>
        <dbReference type="Rhea" id="RHEA:53428"/>
        <dbReference type="Rhea" id="RHEA-COMP:10131"/>
        <dbReference type="Rhea" id="RHEA-COMP:10132"/>
        <dbReference type="Rhea" id="RHEA-COMP:13555"/>
        <dbReference type="Rhea" id="RHEA-COMP:13556"/>
        <dbReference type="ChEBI" id="CHEBI:29950"/>
        <dbReference type="ChEBI" id="CHEBI:82612"/>
        <dbReference type="ChEBI" id="CHEBI:137386"/>
        <dbReference type="ChEBI" id="CHEBI:137387"/>
        <dbReference type="EC" id="2.1.1.63"/>
    </reaction>
</comment>
<evidence type="ECO:0000256" key="8">
    <source>
        <dbReference type="ARBA" id="ARBA00049348"/>
    </source>
</evidence>
<comment type="caution">
    <text evidence="11">The sequence shown here is derived from an EMBL/GenBank/DDBJ whole genome shotgun (WGS) entry which is preliminary data.</text>
</comment>
<name>A0A7X0W6T4_LISWE</name>
<dbReference type="NCBIfam" id="TIGR00589">
    <property type="entry name" value="ogt"/>
    <property type="match status" value="1"/>
</dbReference>
<comment type="similarity">
    <text evidence="2">Belongs to the MGMT family.</text>
</comment>
<dbReference type="AlphaFoldDB" id="A0A7X0W6T4"/>
<dbReference type="InterPro" id="IPR036217">
    <property type="entry name" value="MethylDNA_cys_MeTrfase_DNAb"/>
</dbReference>
<evidence type="ECO:0000313" key="12">
    <source>
        <dbReference type="Proteomes" id="UP000522007"/>
    </source>
</evidence>
<dbReference type="InterPro" id="IPR001497">
    <property type="entry name" value="MethylDNA_cys_MeTrfase_AS"/>
</dbReference>
<evidence type="ECO:0000259" key="10">
    <source>
        <dbReference type="Pfam" id="PF02870"/>
    </source>
</evidence>
<dbReference type="Pfam" id="PF01035">
    <property type="entry name" value="DNA_binding_1"/>
    <property type="match status" value="1"/>
</dbReference>
<evidence type="ECO:0000256" key="1">
    <source>
        <dbReference type="ARBA" id="ARBA00001286"/>
    </source>
</evidence>
<dbReference type="Pfam" id="PF02870">
    <property type="entry name" value="Methyltransf_1N"/>
    <property type="match status" value="1"/>
</dbReference>
<evidence type="ECO:0000256" key="2">
    <source>
        <dbReference type="ARBA" id="ARBA00008711"/>
    </source>
</evidence>
<gene>
    <name evidence="11" type="ORF">HB853_13545</name>
</gene>
<dbReference type="InterPro" id="IPR036388">
    <property type="entry name" value="WH-like_DNA-bd_sf"/>
</dbReference>
<dbReference type="Proteomes" id="UP000522007">
    <property type="component" value="Unassembled WGS sequence"/>
</dbReference>
<dbReference type="PANTHER" id="PTHR10815">
    <property type="entry name" value="METHYLATED-DNA--PROTEIN-CYSTEINE METHYLTRANSFERASE"/>
    <property type="match status" value="1"/>
</dbReference>
<reference evidence="11 12" key="1">
    <citation type="submission" date="2020-03" db="EMBL/GenBank/DDBJ databases">
        <title>Soil Listeria distribution.</title>
        <authorList>
            <person name="Liao J."/>
            <person name="Wiedmann M."/>
        </authorList>
    </citation>
    <scope>NUCLEOTIDE SEQUENCE [LARGE SCALE GENOMIC DNA]</scope>
    <source>
        <strain evidence="11 12">FSL L7-1829</strain>
    </source>
</reference>
<evidence type="ECO:0000256" key="5">
    <source>
        <dbReference type="ARBA" id="ARBA00022679"/>
    </source>
</evidence>
<protein>
    <recommendedName>
        <fullName evidence="3">methylated-DNA--[protein]-cysteine S-methyltransferase</fullName>
        <ecNumber evidence="3">2.1.1.63</ecNumber>
    </recommendedName>
</protein>
<dbReference type="CDD" id="cd06445">
    <property type="entry name" value="ATase"/>
    <property type="match status" value="1"/>
</dbReference>
<dbReference type="GO" id="GO:0006281">
    <property type="term" value="P:DNA repair"/>
    <property type="evidence" value="ECO:0007669"/>
    <property type="project" value="UniProtKB-KW"/>
</dbReference>
<sequence>MEIYYDSIRFLNKEIYFMASEKGLTYIGVDKKQIQHATLDPKQMMKYKEEIVAYLNGELSEFSLATDVNGTVLQLEVFAALKTIPYGETRTYTEIAAQIKRPKAVRAVGAAIGKNPVLIVIPCHRVIGKNGKLTGYRDGLELKEALLALEKTV</sequence>
<accession>A0A7X0W6T4</accession>
<dbReference type="GO" id="GO:0032259">
    <property type="term" value="P:methylation"/>
    <property type="evidence" value="ECO:0007669"/>
    <property type="project" value="UniProtKB-KW"/>
</dbReference>
<keyword evidence="7" id="KW-0234">DNA repair</keyword>
<dbReference type="SUPFAM" id="SSF46767">
    <property type="entry name" value="Methylated DNA-protein cysteine methyltransferase, C-terminal domain"/>
    <property type="match status" value="1"/>
</dbReference>
<evidence type="ECO:0000256" key="4">
    <source>
        <dbReference type="ARBA" id="ARBA00022603"/>
    </source>
</evidence>
<evidence type="ECO:0000256" key="7">
    <source>
        <dbReference type="ARBA" id="ARBA00023204"/>
    </source>
</evidence>
<proteinExistence type="inferred from homology"/>
<feature type="domain" description="Methylated-DNA-[protein]-cysteine S-methyltransferase DNA binding" evidence="9">
    <location>
        <begin position="74"/>
        <end position="151"/>
    </location>
</feature>
<dbReference type="FunFam" id="1.10.10.10:FF:000214">
    <property type="entry name" value="Methylated-DNA--protein-cysteine methyltransferase"/>
    <property type="match status" value="1"/>
</dbReference>
<evidence type="ECO:0000256" key="6">
    <source>
        <dbReference type="ARBA" id="ARBA00022763"/>
    </source>
</evidence>
<feature type="domain" description="Methylguanine DNA methyltransferase ribonuclease-like" evidence="10">
    <location>
        <begin position="4"/>
        <end position="67"/>
    </location>
</feature>